<dbReference type="AlphaFoldDB" id="A0A151SHA9"/>
<dbReference type="Gramene" id="C.cajan_00338.t">
    <property type="protein sequence ID" value="C.cajan_00338.t"/>
    <property type="gene ID" value="C.cajan_00338"/>
</dbReference>
<dbReference type="PANTHER" id="PTHR11439:SF483">
    <property type="entry name" value="PEPTIDE SYNTHASE GLIP-LIKE, PUTATIVE (AFU_ORTHOLOGUE AFUA_3G12920)-RELATED"/>
    <property type="match status" value="1"/>
</dbReference>
<accession>A0A151SHA9</accession>
<gene>
    <name evidence="1" type="ORF">KK1_000348</name>
</gene>
<protein>
    <submittedName>
        <fullName evidence="1">Retrovirus-related Pol polyprotein from transposon TNT 1-94</fullName>
    </submittedName>
</protein>
<dbReference type="STRING" id="3821.A0A151SHA9"/>
<dbReference type="EMBL" id="CM003613">
    <property type="protein sequence ID" value="KYP54173.1"/>
    <property type="molecule type" value="Genomic_DNA"/>
</dbReference>
<reference evidence="1 2" key="1">
    <citation type="journal article" date="2012" name="Nat. Biotechnol.">
        <title>Draft genome sequence of pigeonpea (Cajanus cajan), an orphan legume crop of resource-poor farmers.</title>
        <authorList>
            <person name="Varshney R.K."/>
            <person name="Chen W."/>
            <person name="Li Y."/>
            <person name="Bharti A.K."/>
            <person name="Saxena R.K."/>
            <person name="Schlueter J.A."/>
            <person name="Donoghue M.T."/>
            <person name="Azam S."/>
            <person name="Fan G."/>
            <person name="Whaley A.M."/>
            <person name="Farmer A.D."/>
            <person name="Sheridan J."/>
            <person name="Iwata A."/>
            <person name="Tuteja R."/>
            <person name="Penmetsa R.V."/>
            <person name="Wu W."/>
            <person name="Upadhyaya H.D."/>
            <person name="Yang S.P."/>
            <person name="Shah T."/>
            <person name="Saxena K.B."/>
            <person name="Michael T."/>
            <person name="McCombie W.R."/>
            <person name="Yang B."/>
            <person name="Zhang G."/>
            <person name="Yang H."/>
            <person name="Wang J."/>
            <person name="Spillane C."/>
            <person name="Cook D.R."/>
            <person name="May G.D."/>
            <person name="Xu X."/>
            <person name="Jackson S.A."/>
        </authorList>
    </citation>
    <scope>NUCLEOTIDE SEQUENCE [LARGE SCALE GENOMIC DNA]</scope>
    <source>
        <strain evidence="2">cv. Asha</strain>
    </source>
</reference>
<dbReference type="OMA" id="FCTMIEV"/>
<dbReference type="Proteomes" id="UP000075243">
    <property type="component" value="Chromosome 11"/>
</dbReference>
<feature type="non-terminal residue" evidence="1">
    <location>
        <position position="1"/>
    </location>
</feature>
<sequence>TPLVTKEKLQKDDGAPDAVASHYRSLIGSLLYLIVTRPDIMYTYVVSLLSRFMQRPSQIHFGAAKRILRYLQGKTEEQVADIFTKALPRGRFKQFCTMIEVKEICIKEKC</sequence>
<proteinExistence type="predicted"/>
<evidence type="ECO:0000313" key="1">
    <source>
        <dbReference type="EMBL" id="KYP54173.1"/>
    </source>
</evidence>
<evidence type="ECO:0000313" key="2">
    <source>
        <dbReference type="Proteomes" id="UP000075243"/>
    </source>
</evidence>
<organism evidence="1 2">
    <name type="scientific">Cajanus cajan</name>
    <name type="common">Pigeon pea</name>
    <name type="synonym">Cajanus indicus</name>
    <dbReference type="NCBI Taxonomy" id="3821"/>
    <lineage>
        <taxon>Eukaryota</taxon>
        <taxon>Viridiplantae</taxon>
        <taxon>Streptophyta</taxon>
        <taxon>Embryophyta</taxon>
        <taxon>Tracheophyta</taxon>
        <taxon>Spermatophyta</taxon>
        <taxon>Magnoliopsida</taxon>
        <taxon>eudicotyledons</taxon>
        <taxon>Gunneridae</taxon>
        <taxon>Pentapetalae</taxon>
        <taxon>rosids</taxon>
        <taxon>fabids</taxon>
        <taxon>Fabales</taxon>
        <taxon>Fabaceae</taxon>
        <taxon>Papilionoideae</taxon>
        <taxon>50 kb inversion clade</taxon>
        <taxon>NPAAA clade</taxon>
        <taxon>indigoferoid/millettioid clade</taxon>
        <taxon>Phaseoleae</taxon>
        <taxon>Cajanus</taxon>
    </lineage>
</organism>
<name>A0A151SHA9_CAJCA</name>
<dbReference type="PANTHER" id="PTHR11439">
    <property type="entry name" value="GAG-POL-RELATED RETROTRANSPOSON"/>
    <property type="match status" value="1"/>
</dbReference>
<keyword evidence="2" id="KW-1185">Reference proteome</keyword>